<dbReference type="Pfam" id="PF00481">
    <property type="entry name" value="PP2C"/>
    <property type="match status" value="1"/>
</dbReference>
<accession>A0A151LJF2</accession>
<dbReference type="Proteomes" id="UP000076004">
    <property type="component" value="Unassembled WGS sequence"/>
</dbReference>
<dbReference type="InterPro" id="IPR001932">
    <property type="entry name" value="PPM-type_phosphatase-like_dom"/>
</dbReference>
<dbReference type="CDD" id="cd00143">
    <property type="entry name" value="PP2Cc"/>
    <property type="match status" value="1"/>
</dbReference>
<dbReference type="GO" id="GO:0004722">
    <property type="term" value="F:protein serine/threonine phosphatase activity"/>
    <property type="evidence" value="ECO:0007669"/>
    <property type="project" value="InterPro"/>
</dbReference>
<dbReference type="VEuPathDB" id="PlasmoDB:PGSY75_1135100"/>
<evidence type="ECO:0000313" key="3">
    <source>
        <dbReference type="Proteomes" id="UP000076004"/>
    </source>
</evidence>
<dbReference type="PROSITE" id="PS51746">
    <property type="entry name" value="PPM_2"/>
    <property type="match status" value="1"/>
</dbReference>
<name>A0A151LJF2_9APIC</name>
<reference evidence="2 3" key="1">
    <citation type="journal article" date="2016" name="Nat. Commun.">
        <title>Genomes of cryptic chimpanzee Plasmodium species reveal key evolutionary events leading to human malaria.</title>
        <authorList>
            <person name="Sundararaman S.A."/>
            <person name="Plenderleith L.J."/>
            <person name="Liu W."/>
            <person name="Loy D.E."/>
            <person name="Learn G.H."/>
            <person name="Li Y."/>
            <person name="Shaw K.S."/>
            <person name="Ayouba A."/>
            <person name="Peeters M."/>
            <person name="Speede S."/>
            <person name="Shaw G.M."/>
            <person name="Bushman F.D."/>
            <person name="Brisson D."/>
            <person name="Rayner J.C."/>
            <person name="Sharp P.M."/>
            <person name="Hahn B.H."/>
        </authorList>
    </citation>
    <scope>NUCLEOTIDE SEQUENCE [LARGE SCALE GENOMIC DNA]</scope>
    <source>
        <strain evidence="2 3">SY75</strain>
    </source>
</reference>
<dbReference type="InterPro" id="IPR015655">
    <property type="entry name" value="PP2C"/>
</dbReference>
<sequence length="692" mass="80437">MSYNKLCMLLGIIRNNICKNNKNLFYGMLCKYPHMYEGRKKEIHTTISKGDKMNMHINVFNNIYKILLGKKLANKKFILLLAFSILAITIDVRYASCNETEYIERSENYFAKNNPYENITIEDHPLGNSDEEDSDDNNYEIQYENLDELSSSYFLRNEHRFSMAQFAANSPIEDRCFISNINIEIDNIEPQNETNVLMNNFIEEFIERIQLKIKYVRRYDIDMKNYYNGYHYLGGYNHMKQINKKTEFKDITENTNTNNIDSNNEIKNIRVHNDQNNSEGNNISYVDQNMGEQDISKEENNDNAVVRAKTYNFNNGETSNDVQNNMSNPSLRHNSNYGFKDEAHRLSYEDSNRIYEERLTGSKFYSLNDNEYKNFQTSNPNFLFAAVIDGHAGGTIADVARKSLGYYLKKELIERRINSKHGKGRERAIVSALKSAHLNLDNDLLNQSRDYFLNGTPKYARTGACSLSVLIDERNYYISNIGDSVGLLIKKHFYFPLNSIHNASEFKEKRKLLEEHPNEEDILVCKICTRDFKVNNDAYEFCKTPFHLLSHHYDNCYVKGRLQPTRSFGDFHLKNKMFAYSVDRTRLFVSEPHSFPYISAEPDIRVLKKHPDDQFIVLMSDGVYEYLNHAQVINVIKTHGSSPERAAKELINTVLEAAANSNGFTMKQLLSLDPSIKRNFYDDVSVVVIKLK</sequence>
<proteinExistence type="predicted"/>
<dbReference type="PANTHER" id="PTHR13832">
    <property type="entry name" value="PROTEIN PHOSPHATASE 2C"/>
    <property type="match status" value="1"/>
</dbReference>
<dbReference type="PANTHER" id="PTHR13832:SF792">
    <property type="entry name" value="GM14286P"/>
    <property type="match status" value="1"/>
</dbReference>
<evidence type="ECO:0000259" key="1">
    <source>
        <dbReference type="PROSITE" id="PS51746"/>
    </source>
</evidence>
<organism evidence="2 3">
    <name type="scientific">Plasmodium gaboni</name>
    <dbReference type="NCBI Taxonomy" id="647221"/>
    <lineage>
        <taxon>Eukaryota</taxon>
        <taxon>Sar</taxon>
        <taxon>Alveolata</taxon>
        <taxon>Apicomplexa</taxon>
        <taxon>Aconoidasida</taxon>
        <taxon>Haemosporida</taxon>
        <taxon>Plasmodiidae</taxon>
        <taxon>Plasmodium</taxon>
        <taxon>Plasmodium (Laverania)</taxon>
    </lineage>
</organism>
<dbReference type="InterPro" id="IPR036457">
    <property type="entry name" value="PPM-type-like_dom_sf"/>
</dbReference>
<dbReference type="SMART" id="SM00332">
    <property type="entry name" value="PP2Cc"/>
    <property type="match status" value="1"/>
</dbReference>
<feature type="domain" description="PPM-type phosphatase" evidence="1">
    <location>
        <begin position="364"/>
        <end position="691"/>
    </location>
</feature>
<dbReference type="GeneID" id="29777061"/>
<dbReference type="RefSeq" id="XP_018641266.1">
    <property type="nucleotide sequence ID" value="XM_018786471.1"/>
</dbReference>
<dbReference type="SUPFAM" id="SSF81606">
    <property type="entry name" value="PP2C-like"/>
    <property type="match status" value="1"/>
</dbReference>
<comment type="caution">
    <text evidence="2">The sequence shown here is derived from an EMBL/GenBank/DDBJ whole genome shotgun (WGS) entry which is preliminary data.</text>
</comment>
<dbReference type="EMBL" id="LVLB01000012">
    <property type="protein sequence ID" value="KYN98989.1"/>
    <property type="molecule type" value="Genomic_DNA"/>
</dbReference>
<protein>
    <recommendedName>
        <fullName evidence="1">PPM-type phosphatase domain-containing protein</fullName>
    </recommendedName>
</protein>
<dbReference type="Gene3D" id="3.60.40.10">
    <property type="entry name" value="PPM-type phosphatase domain"/>
    <property type="match status" value="1"/>
</dbReference>
<evidence type="ECO:0000313" key="2">
    <source>
        <dbReference type="EMBL" id="KYN98989.1"/>
    </source>
</evidence>
<dbReference type="AlphaFoldDB" id="A0A151LJF2"/>
<dbReference type="VEuPathDB" id="PlasmoDB:PGABG01_1133100"/>
<gene>
    <name evidence="2" type="ORF">PGSY75_1135100</name>
</gene>
<dbReference type="KEGG" id="pgab:PGSY75_1135100"/>